<name>A0A1S2XX59_CICAR</name>
<reference evidence="3" key="2">
    <citation type="submission" date="2025-08" db="UniProtKB">
        <authorList>
            <consortium name="RefSeq"/>
        </authorList>
    </citation>
    <scope>IDENTIFICATION</scope>
    <source>
        <tissue evidence="3">Etiolated seedlings</tissue>
    </source>
</reference>
<dbReference type="Proteomes" id="UP000087171">
    <property type="component" value="Chromosome Ca4"/>
</dbReference>
<dbReference type="eggNOG" id="ENOG502RHY4">
    <property type="taxonomic scope" value="Eukaryota"/>
</dbReference>
<keyword evidence="2" id="KW-1185">Reference proteome</keyword>
<feature type="transmembrane region" description="Helical" evidence="1">
    <location>
        <begin position="109"/>
        <end position="129"/>
    </location>
</feature>
<reference evidence="2" key="1">
    <citation type="journal article" date="2013" name="Nat. Biotechnol.">
        <title>Draft genome sequence of chickpea (Cicer arietinum) provides a resource for trait improvement.</title>
        <authorList>
            <person name="Varshney R.K."/>
            <person name="Song C."/>
            <person name="Saxena R.K."/>
            <person name="Azam S."/>
            <person name="Yu S."/>
            <person name="Sharpe A.G."/>
            <person name="Cannon S."/>
            <person name="Baek J."/>
            <person name="Rosen B.D."/>
            <person name="Tar'an B."/>
            <person name="Millan T."/>
            <person name="Zhang X."/>
            <person name="Ramsay L.D."/>
            <person name="Iwata A."/>
            <person name="Wang Y."/>
            <person name="Nelson W."/>
            <person name="Farmer A.D."/>
            <person name="Gaur P.M."/>
            <person name="Soderlund C."/>
            <person name="Penmetsa R.V."/>
            <person name="Xu C."/>
            <person name="Bharti A.K."/>
            <person name="He W."/>
            <person name="Winter P."/>
            <person name="Zhao S."/>
            <person name="Hane J.K."/>
            <person name="Carrasquilla-Garcia N."/>
            <person name="Condie J.A."/>
            <person name="Upadhyaya H.D."/>
            <person name="Luo M.C."/>
            <person name="Thudi M."/>
            <person name="Gowda C.L."/>
            <person name="Singh N.P."/>
            <person name="Lichtenzveig J."/>
            <person name="Gali K.K."/>
            <person name="Rubio J."/>
            <person name="Nadarajan N."/>
            <person name="Dolezel J."/>
            <person name="Bansal K.C."/>
            <person name="Xu X."/>
            <person name="Edwards D."/>
            <person name="Zhang G."/>
            <person name="Kahl G."/>
            <person name="Gil J."/>
            <person name="Singh K.B."/>
            <person name="Datta S.K."/>
            <person name="Jackson S.A."/>
            <person name="Wang J."/>
            <person name="Cook D.R."/>
        </authorList>
    </citation>
    <scope>NUCLEOTIDE SEQUENCE [LARGE SCALE GENOMIC DNA]</scope>
    <source>
        <strain evidence="2">cv. CDC Frontier</strain>
    </source>
</reference>
<dbReference type="PANTHER" id="PTHR37172">
    <property type="entry name" value="TRANSMEMBRANE PROTEIN"/>
    <property type="match status" value="1"/>
</dbReference>
<organism evidence="2 3">
    <name type="scientific">Cicer arietinum</name>
    <name type="common">Chickpea</name>
    <name type="synonym">Garbanzo</name>
    <dbReference type="NCBI Taxonomy" id="3827"/>
    <lineage>
        <taxon>Eukaryota</taxon>
        <taxon>Viridiplantae</taxon>
        <taxon>Streptophyta</taxon>
        <taxon>Embryophyta</taxon>
        <taxon>Tracheophyta</taxon>
        <taxon>Spermatophyta</taxon>
        <taxon>Magnoliopsida</taxon>
        <taxon>eudicotyledons</taxon>
        <taxon>Gunneridae</taxon>
        <taxon>Pentapetalae</taxon>
        <taxon>rosids</taxon>
        <taxon>fabids</taxon>
        <taxon>Fabales</taxon>
        <taxon>Fabaceae</taxon>
        <taxon>Papilionoideae</taxon>
        <taxon>50 kb inversion clade</taxon>
        <taxon>NPAAA clade</taxon>
        <taxon>Hologalegina</taxon>
        <taxon>IRL clade</taxon>
        <taxon>Cicereae</taxon>
        <taxon>Cicer</taxon>
    </lineage>
</organism>
<protein>
    <submittedName>
        <fullName evidence="3">Uncharacterized protein LOC101501793</fullName>
    </submittedName>
</protein>
<keyword evidence="1" id="KW-1133">Transmembrane helix</keyword>
<dbReference type="KEGG" id="cam:101501793"/>
<dbReference type="PANTHER" id="PTHR37172:SF3">
    <property type="entry name" value="TRANSMEMBRANE PROTEIN"/>
    <property type="match status" value="1"/>
</dbReference>
<evidence type="ECO:0000256" key="1">
    <source>
        <dbReference type="SAM" id="Phobius"/>
    </source>
</evidence>
<feature type="transmembrane region" description="Helical" evidence="1">
    <location>
        <begin position="246"/>
        <end position="268"/>
    </location>
</feature>
<dbReference type="GeneID" id="101501793"/>
<keyword evidence="1" id="KW-0472">Membrane</keyword>
<dbReference type="AlphaFoldDB" id="A0A1S2XX59"/>
<evidence type="ECO:0000313" key="2">
    <source>
        <dbReference type="Proteomes" id="UP000087171"/>
    </source>
</evidence>
<gene>
    <name evidence="3" type="primary">LOC101501793</name>
</gene>
<proteinExistence type="predicted"/>
<dbReference type="PaxDb" id="3827-XP_004495900.1"/>
<feature type="transmembrane region" description="Helical" evidence="1">
    <location>
        <begin position="64"/>
        <end position="89"/>
    </location>
</feature>
<sequence length="294" mass="33537">MGWQKKSKELIFNHVATYTPKKIFHLLTITILTLLLPLSFLLLSSLSGAQFYSQIHSQQPFSYLFYFAIHTTPCILYVLVSIVSVATLIHGLLGKITLLNESSNSVLKLHLYIAWILLCTFQVCVALGIEGSIAAGVFYSDIDVVDENDDGSSFGVKRSFLSRMIFLLGLHETTQIWCRIVVRPVVDDTVFGVGKRERWIEKVVVAISLGTLWWWKLREEVENLAVMAETKIEESMDVGIEEFVGWWLYYLTVTIGMVRIVKGVMWIFMVSTCRRRVTEISEVESEPSHNFDKV</sequence>
<accession>A0A1S2XX59</accession>
<dbReference type="OrthoDB" id="1913803at2759"/>
<evidence type="ECO:0000313" key="3">
    <source>
        <dbReference type="RefSeq" id="XP_004495900.1"/>
    </source>
</evidence>
<keyword evidence="1" id="KW-0812">Transmembrane</keyword>
<feature type="transmembrane region" description="Helical" evidence="1">
    <location>
        <begin position="23"/>
        <end position="43"/>
    </location>
</feature>
<dbReference type="RefSeq" id="XP_004495900.1">
    <property type="nucleotide sequence ID" value="XM_004495843.3"/>
</dbReference>